<dbReference type="AlphaFoldDB" id="Q9N023"/>
<name>Q9N023_MACFA</name>
<organism evidence="2">
    <name type="scientific">Macaca fascicularis</name>
    <name type="common">Crab-eating macaque</name>
    <name type="synonym">Cynomolgus monkey</name>
    <dbReference type="NCBI Taxonomy" id="9541"/>
    <lineage>
        <taxon>Eukaryota</taxon>
        <taxon>Metazoa</taxon>
        <taxon>Chordata</taxon>
        <taxon>Craniata</taxon>
        <taxon>Vertebrata</taxon>
        <taxon>Euteleostomi</taxon>
        <taxon>Mammalia</taxon>
        <taxon>Eutheria</taxon>
        <taxon>Euarchontoglires</taxon>
        <taxon>Primates</taxon>
        <taxon>Haplorrhini</taxon>
        <taxon>Catarrhini</taxon>
        <taxon>Cercopithecidae</taxon>
        <taxon>Cercopithecinae</taxon>
        <taxon>Macaca</taxon>
    </lineage>
</organism>
<sequence length="118" mass="12131">MDVSMRKPKARSPEPRRGCVMSSWSHSASHAQIFPSGPTSPGGPDPCKDAGGSCLASKWPVEMAVERGGSVFAAATGGEGNGRRKGWLLALKRTPASQELGASGCRSFPYGGPSASSP</sequence>
<feature type="compositionally biased region" description="Basic residues" evidence="1">
    <location>
        <begin position="1"/>
        <end position="10"/>
    </location>
</feature>
<dbReference type="EMBL" id="AB046624">
    <property type="protein sequence ID" value="BAB03542.1"/>
    <property type="molecule type" value="mRNA"/>
</dbReference>
<feature type="region of interest" description="Disordered" evidence="1">
    <location>
        <begin position="1"/>
        <end position="49"/>
    </location>
</feature>
<accession>Q9N023</accession>
<protein>
    <submittedName>
        <fullName evidence="2">Uncharacterized protein</fullName>
    </submittedName>
</protein>
<reference evidence="2" key="1">
    <citation type="submission" date="2000-07" db="EMBL/GenBank/DDBJ databases">
        <title>Isolation of full-length cDNA clones from macaque brain cDNA libraries.</title>
        <authorList>
            <person name="Osada N."/>
            <person name="Hida M."/>
            <person name="Kusuda J."/>
            <person name="Tanuma R."/>
            <person name="Iseki K."/>
            <person name="Hirai M."/>
            <person name="Terao K."/>
            <person name="Suzuki Y."/>
            <person name="Sugano S."/>
            <person name="Hashimoto K."/>
        </authorList>
    </citation>
    <scope>NUCLEOTIDE SEQUENCE</scope>
    <source>
        <tissue evidence="2">Cerebellum cortex</tissue>
    </source>
</reference>
<evidence type="ECO:0000256" key="1">
    <source>
        <dbReference type="SAM" id="MobiDB-lite"/>
    </source>
</evidence>
<proteinExistence type="evidence at transcript level"/>
<evidence type="ECO:0000313" key="2">
    <source>
        <dbReference type="EMBL" id="BAB03542.1"/>
    </source>
</evidence>